<dbReference type="InterPro" id="IPR050081">
    <property type="entry name" value="Ile-tRNA_ligase"/>
</dbReference>
<evidence type="ECO:0000256" key="9">
    <source>
        <dbReference type="RuleBase" id="RU363035"/>
    </source>
</evidence>
<dbReference type="RefSeq" id="XP_047777696.1">
    <property type="nucleotide sequence ID" value="XM_047924089.1"/>
</dbReference>
<proteinExistence type="inferred from homology"/>
<dbReference type="Pfam" id="PF08264">
    <property type="entry name" value="Anticodon_1"/>
    <property type="match status" value="1"/>
</dbReference>
<dbReference type="InterPro" id="IPR001412">
    <property type="entry name" value="aa-tRNA-synth_I_CS"/>
</dbReference>
<evidence type="ECO:0000259" key="10">
    <source>
        <dbReference type="Pfam" id="PF00133"/>
    </source>
</evidence>
<evidence type="ECO:0000259" key="11">
    <source>
        <dbReference type="Pfam" id="PF08264"/>
    </source>
</evidence>
<dbReference type="SUPFAM" id="SSF50677">
    <property type="entry name" value="ValRS/IleRS/LeuRS editing domain"/>
    <property type="match status" value="1"/>
</dbReference>
<feature type="domain" description="Aminoacyl-tRNA synthetase class Ia" evidence="10">
    <location>
        <begin position="81"/>
        <end position="744"/>
    </location>
</feature>
<keyword evidence="7 9" id="KW-0030">Aminoacyl-tRNA synthetase</keyword>
<dbReference type="GeneID" id="72004821"/>
<dbReference type="Pfam" id="PF00133">
    <property type="entry name" value="tRNA-synt_1"/>
    <property type="match status" value="1"/>
</dbReference>
<organism evidence="12 13">
    <name type="scientific">Rhodofomes roseus</name>
    <dbReference type="NCBI Taxonomy" id="34475"/>
    <lineage>
        <taxon>Eukaryota</taxon>
        <taxon>Fungi</taxon>
        <taxon>Dikarya</taxon>
        <taxon>Basidiomycota</taxon>
        <taxon>Agaricomycotina</taxon>
        <taxon>Agaricomycetes</taxon>
        <taxon>Polyporales</taxon>
        <taxon>Rhodofomes</taxon>
    </lineage>
</organism>
<reference evidence="12 13" key="1">
    <citation type="journal article" date="2021" name="Environ. Microbiol.">
        <title>Gene family expansions and transcriptome signatures uncover fungal adaptations to wood decay.</title>
        <authorList>
            <person name="Hage H."/>
            <person name="Miyauchi S."/>
            <person name="Viragh M."/>
            <person name="Drula E."/>
            <person name="Min B."/>
            <person name="Chaduli D."/>
            <person name="Navarro D."/>
            <person name="Favel A."/>
            <person name="Norest M."/>
            <person name="Lesage-Meessen L."/>
            <person name="Balint B."/>
            <person name="Merenyi Z."/>
            <person name="de Eugenio L."/>
            <person name="Morin E."/>
            <person name="Martinez A.T."/>
            <person name="Baldrian P."/>
            <person name="Stursova M."/>
            <person name="Martinez M.J."/>
            <person name="Novotny C."/>
            <person name="Magnuson J.K."/>
            <person name="Spatafora J.W."/>
            <person name="Maurice S."/>
            <person name="Pangilinan J."/>
            <person name="Andreopoulos W."/>
            <person name="LaButti K."/>
            <person name="Hundley H."/>
            <person name="Na H."/>
            <person name="Kuo A."/>
            <person name="Barry K."/>
            <person name="Lipzen A."/>
            <person name="Henrissat B."/>
            <person name="Riley R."/>
            <person name="Ahrendt S."/>
            <person name="Nagy L.G."/>
            <person name="Grigoriev I.V."/>
            <person name="Martin F."/>
            <person name="Rosso M.N."/>
        </authorList>
    </citation>
    <scope>NUCLEOTIDE SEQUENCE [LARGE SCALE GENOMIC DNA]</scope>
    <source>
        <strain evidence="12 13">CIRM-BRFM 1785</strain>
    </source>
</reference>
<dbReference type="InterPro" id="IPR002301">
    <property type="entry name" value="Ile-tRNA-ligase"/>
</dbReference>
<comment type="caution">
    <text evidence="12">The sequence shown here is derived from an EMBL/GenBank/DDBJ whole genome shotgun (WGS) entry which is preliminary data.</text>
</comment>
<dbReference type="Gene3D" id="3.90.740.10">
    <property type="entry name" value="Valyl/Leucyl/Isoleucyl-tRNA synthetase, editing domain"/>
    <property type="match status" value="1"/>
</dbReference>
<dbReference type="Gene3D" id="1.10.730.20">
    <property type="match status" value="1"/>
</dbReference>
<dbReference type="InterPro" id="IPR014729">
    <property type="entry name" value="Rossmann-like_a/b/a_fold"/>
</dbReference>
<dbReference type="SUPFAM" id="SSF47323">
    <property type="entry name" value="Anticodon-binding domain of a subclass of class I aminoacyl-tRNA synthetases"/>
    <property type="match status" value="1"/>
</dbReference>
<dbReference type="NCBIfam" id="TIGR00392">
    <property type="entry name" value="ileS"/>
    <property type="match status" value="1"/>
</dbReference>
<dbReference type="CDD" id="cd07960">
    <property type="entry name" value="Anticodon_Ia_Ile_BEm"/>
    <property type="match status" value="1"/>
</dbReference>
<evidence type="ECO:0000256" key="8">
    <source>
        <dbReference type="ARBA" id="ARBA00032665"/>
    </source>
</evidence>
<comment type="similarity">
    <text evidence="1 9">Belongs to the class-I aminoacyl-tRNA synthetase family.</text>
</comment>
<dbReference type="InterPro" id="IPR013155">
    <property type="entry name" value="M/V/L/I-tRNA-synth_anticd-bd"/>
</dbReference>
<dbReference type="PROSITE" id="PS00178">
    <property type="entry name" value="AA_TRNA_LIGASE_I"/>
    <property type="match status" value="1"/>
</dbReference>
<dbReference type="InterPro" id="IPR033708">
    <property type="entry name" value="Anticodon_Ile_BEm"/>
</dbReference>
<keyword evidence="6 9" id="KW-0648">Protein biosynthesis</keyword>
<feature type="domain" description="Methionyl/Valyl/Leucyl/Isoleucyl-tRNA synthetase anticodon-binding" evidence="11">
    <location>
        <begin position="789"/>
        <end position="942"/>
    </location>
</feature>
<sequence length="1038" mass="116369">MRTSLQYGPIAWKTWAKHSSKQTVWRYFSGATACSSGGKASLSSDTTSYTDTLFLPKFKLGQHMVPSTYARLQDRTCDALYRQQWKQADNPLFVLHDGPPYANGDLHLGHALNKILKDIINRYHVLLGHRVHYIPGWDCHGLPIENKVLQKLKKSAEELTPQAIRAEAERFAKKEVAAQRDQFRQFGIMADWSPESTYRTMDHDYEMRQLNIFKTMVEKGLIYRQLRPVYYSPSSRTALAEGELTYNEKHHSHAAYVAFELDPDSPNMSPTLKALVNGQRKARLLVWTTTAWTLTANMGIAVNPDMMYKAVATSDDPIAPVDIYAVDRETALVKSLGMTYPNIPVAEFPGSHLVGATYRPLFASLNEADPVKSLPVIPSSHVTPDAGTGLVHYAPAHGDEDYNDFRSLGLLSSAADTSTSGLLCHVDVTGCFSENIADVVGSKAAKELIGKEVLTSGSMAIVDLLTEVGALRKLQRIKHSYPYDWRTDQPIIIIATSQWFANTDQIKDDALAAIEGISSHPAGSHNRLAIDVRQRSEWCISRQRAWGVPILSLHHIPSGRAVLDGESLKHILNILQEKRTSYWWEGPVAEFVPPSLRDGMDDKQLEETWHKGTDTMDVWFDSGSSWSMLEGLYADGTVSVTGRRSGADVCLEGRDQHRGWFQSQLLTAVATAPDAEGKQQAPYSTLITHGMTIDKRGKKMSKSLGNVINPMDIIHDGAEKGKLEFGPEVLRLWAANVKFTEDMPIHLAVLQQCRSMYMKTRNTMRFILGLMEDPPSSEKLERDRLGLLERYIMHELWKFEDTALKSYASYDFARVVSSVSDFLITKLSPIYIDVRRDSLYANARDSPERRTAIAVLAQVLDTMTNVVAPILPYLAEEVHEIFCPDGASFFSKNWTPLSAHWNDPEVDLQMGQLLHVRAQVLSVLEEAREAKHLRRSPEADVYLTLPNDVSSETRDVIDLIQSQVKMLGEICVVSNLSLDTQPSHQPAWQYVRTRELPGGGELGITIRPSSLHKCPRCWLHTSEEDGILCRRCSTVVSR</sequence>
<dbReference type="InterPro" id="IPR002300">
    <property type="entry name" value="aa-tRNA-synth_Ia"/>
</dbReference>
<dbReference type="Gene3D" id="3.40.50.620">
    <property type="entry name" value="HUPs"/>
    <property type="match status" value="2"/>
</dbReference>
<keyword evidence="4 9" id="KW-0547">Nucleotide-binding</keyword>
<name>A0ABQ8KDN1_9APHY</name>
<dbReference type="Proteomes" id="UP000814176">
    <property type="component" value="Unassembled WGS sequence"/>
</dbReference>
<dbReference type="EMBL" id="JADCUA010000013">
    <property type="protein sequence ID" value="KAH9835263.1"/>
    <property type="molecule type" value="Genomic_DNA"/>
</dbReference>
<keyword evidence="13" id="KW-1185">Reference proteome</keyword>
<dbReference type="PRINTS" id="PR00984">
    <property type="entry name" value="TRNASYNTHILE"/>
</dbReference>
<accession>A0ABQ8KDN1</accession>
<dbReference type="SUPFAM" id="SSF52374">
    <property type="entry name" value="Nucleotidylyl transferase"/>
    <property type="match status" value="1"/>
</dbReference>
<evidence type="ECO:0000256" key="4">
    <source>
        <dbReference type="ARBA" id="ARBA00022741"/>
    </source>
</evidence>
<evidence type="ECO:0000256" key="2">
    <source>
        <dbReference type="ARBA" id="ARBA00013165"/>
    </source>
</evidence>
<keyword evidence="3 9" id="KW-0436">Ligase</keyword>
<evidence type="ECO:0000256" key="3">
    <source>
        <dbReference type="ARBA" id="ARBA00022598"/>
    </source>
</evidence>
<evidence type="ECO:0000256" key="7">
    <source>
        <dbReference type="ARBA" id="ARBA00023146"/>
    </source>
</evidence>
<evidence type="ECO:0000313" key="13">
    <source>
        <dbReference type="Proteomes" id="UP000814176"/>
    </source>
</evidence>
<protein>
    <recommendedName>
        <fullName evidence="2">isoleucine--tRNA ligase</fullName>
        <ecNumber evidence="2">6.1.1.5</ecNumber>
    </recommendedName>
    <alternativeName>
        <fullName evidence="8">Isoleucyl-tRNA synthetase</fullName>
    </alternativeName>
</protein>
<dbReference type="PANTHER" id="PTHR42765">
    <property type="entry name" value="SOLEUCYL-TRNA SYNTHETASE"/>
    <property type="match status" value="1"/>
</dbReference>
<dbReference type="EC" id="6.1.1.5" evidence="2"/>
<dbReference type="InterPro" id="IPR009008">
    <property type="entry name" value="Val/Leu/Ile-tRNA-synth_edit"/>
</dbReference>
<dbReference type="InterPro" id="IPR009080">
    <property type="entry name" value="tRNAsynth_Ia_anticodon-bd"/>
</dbReference>
<evidence type="ECO:0000256" key="6">
    <source>
        <dbReference type="ARBA" id="ARBA00022917"/>
    </source>
</evidence>
<gene>
    <name evidence="12" type="ORF">C8Q71DRAFT_764895</name>
</gene>
<evidence type="ECO:0000313" key="12">
    <source>
        <dbReference type="EMBL" id="KAH9835263.1"/>
    </source>
</evidence>
<keyword evidence="5 9" id="KW-0067">ATP-binding</keyword>
<evidence type="ECO:0000256" key="1">
    <source>
        <dbReference type="ARBA" id="ARBA00005594"/>
    </source>
</evidence>
<dbReference type="PANTHER" id="PTHR42765:SF1">
    <property type="entry name" value="ISOLEUCINE--TRNA LIGASE, MITOCHONDRIAL"/>
    <property type="match status" value="1"/>
</dbReference>
<evidence type="ECO:0000256" key="5">
    <source>
        <dbReference type="ARBA" id="ARBA00022840"/>
    </source>
</evidence>